<keyword evidence="2" id="KW-1185">Reference proteome</keyword>
<evidence type="ECO:0000313" key="2">
    <source>
        <dbReference type="Proteomes" id="UP001062846"/>
    </source>
</evidence>
<sequence length="135" mass="14916">MRPTVKTIFTVLEDVKAVLKEFNQKVLGEIPESLQTTEVRDKIFHKVLGKDGHGYCKTYGAGVPRSAVYGQSSRLSHASSSSTPSSLMFNEELMAHLECIGVLDAATFCFLVDLRIGVLDAATFCFLVDLRMLQE</sequence>
<accession>A0ACC0MD18</accession>
<comment type="caution">
    <text evidence="1">The sequence shown here is derived from an EMBL/GenBank/DDBJ whole genome shotgun (WGS) entry which is preliminary data.</text>
</comment>
<proteinExistence type="predicted"/>
<reference evidence="1" key="1">
    <citation type="submission" date="2022-02" db="EMBL/GenBank/DDBJ databases">
        <title>Plant Genome Project.</title>
        <authorList>
            <person name="Zhang R.-G."/>
        </authorList>
    </citation>
    <scope>NUCLEOTIDE SEQUENCE</scope>
    <source>
        <strain evidence="1">AT1</strain>
    </source>
</reference>
<protein>
    <submittedName>
        <fullName evidence="1">Uncharacterized protein</fullName>
    </submittedName>
</protein>
<dbReference type="Proteomes" id="UP001062846">
    <property type="component" value="Chromosome 9"/>
</dbReference>
<name>A0ACC0MD18_RHOML</name>
<evidence type="ECO:0000313" key="1">
    <source>
        <dbReference type="EMBL" id="KAI8538651.1"/>
    </source>
</evidence>
<dbReference type="EMBL" id="CM046396">
    <property type="protein sequence ID" value="KAI8538651.1"/>
    <property type="molecule type" value="Genomic_DNA"/>
</dbReference>
<organism evidence="1 2">
    <name type="scientific">Rhododendron molle</name>
    <name type="common">Chinese azalea</name>
    <name type="synonym">Azalea mollis</name>
    <dbReference type="NCBI Taxonomy" id="49168"/>
    <lineage>
        <taxon>Eukaryota</taxon>
        <taxon>Viridiplantae</taxon>
        <taxon>Streptophyta</taxon>
        <taxon>Embryophyta</taxon>
        <taxon>Tracheophyta</taxon>
        <taxon>Spermatophyta</taxon>
        <taxon>Magnoliopsida</taxon>
        <taxon>eudicotyledons</taxon>
        <taxon>Gunneridae</taxon>
        <taxon>Pentapetalae</taxon>
        <taxon>asterids</taxon>
        <taxon>Ericales</taxon>
        <taxon>Ericaceae</taxon>
        <taxon>Ericoideae</taxon>
        <taxon>Rhodoreae</taxon>
        <taxon>Rhododendron</taxon>
    </lineage>
</organism>
<gene>
    <name evidence="1" type="ORF">RHMOL_Rhmol09G0121200</name>
</gene>